<dbReference type="PANTHER" id="PTHR11141">
    <property type="entry name" value="PROTEIN TRANSPORT PROTEIN SEC23"/>
    <property type="match status" value="1"/>
</dbReference>
<dbReference type="Pfam" id="PF04815">
    <property type="entry name" value="Sec23_helical"/>
    <property type="match status" value="1"/>
</dbReference>
<keyword evidence="18" id="KW-1185">Reference proteome</keyword>
<proteinExistence type="inferred from homology"/>
<dbReference type="SUPFAM" id="SSF81995">
    <property type="entry name" value="beta-sandwich domain of Sec23/24"/>
    <property type="match status" value="1"/>
</dbReference>
<evidence type="ECO:0000256" key="6">
    <source>
        <dbReference type="ARBA" id="ARBA00022833"/>
    </source>
</evidence>
<gene>
    <name evidence="17" type="ORF">CYNAS_LOCUS2750</name>
</gene>
<dbReference type="GO" id="GO:0070971">
    <property type="term" value="C:endoplasmic reticulum exit site"/>
    <property type="evidence" value="ECO:0007669"/>
    <property type="project" value="TreeGrafter"/>
</dbReference>
<feature type="domain" description="Sec23/Sec24 beta-sandwich" evidence="16">
    <location>
        <begin position="469"/>
        <end position="572"/>
    </location>
</feature>
<dbReference type="Pfam" id="PF04811">
    <property type="entry name" value="Sec23_trunk"/>
    <property type="match status" value="1"/>
</dbReference>
<dbReference type="InterPro" id="IPR036175">
    <property type="entry name" value="Sec23/24_helical_dom_sf"/>
</dbReference>
<dbReference type="GO" id="GO:0005096">
    <property type="term" value="F:GTPase activator activity"/>
    <property type="evidence" value="ECO:0007669"/>
    <property type="project" value="TreeGrafter"/>
</dbReference>
<keyword evidence="11" id="KW-0963">Cytoplasm</keyword>
<comment type="function">
    <text evidence="11">Component of the coat protein complex II (COPII) which promotes the formation of transport vesicles from the endoplasmic reticulum (ER). The coat has two main functions, the physical deformation of the endoplasmic reticulum membrane into vesicles and the selection of cargo molecules.</text>
</comment>
<evidence type="ECO:0000256" key="11">
    <source>
        <dbReference type="RuleBase" id="RU365030"/>
    </source>
</evidence>
<dbReference type="SUPFAM" id="SSF53300">
    <property type="entry name" value="vWA-like"/>
    <property type="match status" value="2"/>
</dbReference>
<dbReference type="InterPro" id="IPR006900">
    <property type="entry name" value="Sec23/24_helical_dom"/>
</dbReference>
<comment type="similarity">
    <text evidence="2 11">Belongs to the SEC23/SEC24 family. SEC23 subfamily.</text>
</comment>
<evidence type="ECO:0000259" key="16">
    <source>
        <dbReference type="Pfam" id="PF08033"/>
    </source>
</evidence>
<feature type="domain" description="Sec23/Sec24 helical" evidence="15">
    <location>
        <begin position="586"/>
        <end position="684"/>
    </location>
</feature>
<feature type="domain" description="Sec23/Sec24 trunk" evidence="14">
    <location>
        <begin position="151"/>
        <end position="458"/>
    </location>
</feature>
<dbReference type="FunFam" id="1.20.120.730:FF:000005">
    <property type="entry name" value="Protein transport protein SEC23"/>
    <property type="match status" value="1"/>
</dbReference>
<dbReference type="Gene3D" id="3.40.20.10">
    <property type="entry name" value="Severin"/>
    <property type="match status" value="1"/>
</dbReference>
<reference evidence="17" key="1">
    <citation type="submission" date="2023-07" db="EMBL/GenBank/DDBJ databases">
        <authorList>
            <consortium name="CYATHOMIX"/>
        </authorList>
    </citation>
    <scope>NUCLEOTIDE SEQUENCE</scope>
    <source>
        <strain evidence="17">N/A</strain>
    </source>
</reference>
<comment type="caution">
    <text evidence="17">The sequence shown here is derived from an EMBL/GenBank/DDBJ whole genome shotgun (WGS) entry which is preliminary data.</text>
</comment>
<evidence type="ECO:0000256" key="9">
    <source>
        <dbReference type="ARBA" id="ARBA00023136"/>
    </source>
</evidence>
<feature type="domain" description="Zinc finger Sec23/Sec24-type" evidence="13">
    <location>
        <begin position="82"/>
        <end position="122"/>
    </location>
</feature>
<evidence type="ECO:0000313" key="18">
    <source>
        <dbReference type="Proteomes" id="UP001176961"/>
    </source>
</evidence>
<keyword evidence="9 11" id="KW-0472">Membrane</keyword>
<evidence type="ECO:0000256" key="8">
    <source>
        <dbReference type="ARBA" id="ARBA00022927"/>
    </source>
</evidence>
<dbReference type="GO" id="GO:0030127">
    <property type="term" value="C:COPII vesicle coat"/>
    <property type="evidence" value="ECO:0007669"/>
    <property type="project" value="InterPro"/>
</dbReference>
<dbReference type="Gene3D" id="3.40.50.410">
    <property type="entry name" value="von Willebrand factor, type A domain"/>
    <property type="match status" value="1"/>
</dbReference>
<dbReference type="InterPro" id="IPR036174">
    <property type="entry name" value="Znf_Sec23_Sec24_sf"/>
</dbReference>
<dbReference type="InterPro" id="IPR007123">
    <property type="entry name" value="Gelsolin-like_dom"/>
</dbReference>
<dbReference type="GO" id="GO:0090110">
    <property type="term" value="P:COPII-coated vesicle cargo loading"/>
    <property type="evidence" value="ECO:0007669"/>
    <property type="project" value="TreeGrafter"/>
</dbReference>
<dbReference type="PANTHER" id="PTHR11141:SF0">
    <property type="entry name" value="PROTEIN TRANSPORT PROTEIN SEC23"/>
    <property type="match status" value="1"/>
</dbReference>
<dbReference type="Proteomes" id="UP001176961">
    <property type="component" value="Unassembled WGS sequence"/>
</dbReference>
<keyword evidence="4 11" id="KW-0479">Metal-binding</keyword>
<dbReference type="InterPro" id="IPR006895">
    <property type="entry name" value="Znf_Sec23_Sec24"/>
</dbReference>
<evidence type="ECO:0000256" key="10">
    <source>
        <dbReference type="ARBA" id="ARBA00023329"/>
    </source>
</evidence>
<evidence type="ECO:0000259" key="15">
    <source>
        <dbReference type="Pfam" id="PF04815"/>
    </source>
</evidence>
<dbReference type="InterPro" id="IPR037364">
    <property type="entry name" value="Sec23"/>
</dbReference>
<keyword evidence="6 11" id="KW-0862">Zinc</keyword>
<dbReference type="GO" id="GO:0005829">
    <property type="term" value="C:cytosol"/>
    <property type="evidence" value="ECO:0007669"/>
    <property type="project" value="UniProtKB-SubCell"/>
</dbReference>
<dbReference type="EMBL" id="CATQJL010000001">
    <property type="protein sequence ID" value="CAJ0590767.1"/>
    <property type="molecule type" value="Genomic_DNA"/>
</dbReference>
<evidence type="ECO:0000256" key="5">
    <source>
        <dbReference type="ARBA" id="ARBA00022824"/>
    </source>
</evidence>
<keyword evidence="10 11" id="KW-0968">Cytoplasmic vesicle</keyword>
<dbReference type="InterPro" id="IPR029006">
    <property type="entry name" value="ADF-H/Gelsolin-like_dom_sf"/>
</dbReference>
<dbReference type="Pfam" id="PF00626">
    <property type="entry name" value="Gelsolin"/>
    <property type="match status" value="1"/>
</dbReference>
<evidence type="ECO:0000256" key="1">
    <source>
        <dbReference type="ARBA" id="ARBA00004514"/>
    </source>
</evidence>
<accession>A0AA36GE14</accession>
<dbReference type="Gene3D" id="2.30.30.380">
    <property type="entry name" value="Zn-finger domain of Sec23/24"/>
    <property type="match status" value="1"/>
</dbReference>
<dbReference type="SUPFAM" id="SSF82754">
    <property type="entry name" value="C-terminal, gelsolin-like domain of Sec23/24"/>
    <property type="match status" value="1"/>
</dbReference>
<dbReference type="Pfam" id="PF08033">
    <property type="entry name" value="Sec23_BS"/>
    <property type="match status" value="1"/>
</dbReference>
<organism evidence="17 18">
    <name type="scientific">Cylicocyclus nassatus</name>
    <name type="common">Nematode worm</name>
    <dbReference type="NCBI Taxonomy" id="53992"/>
    <lineage>
        <taxon>Eukaryota</taxon>
        <taxon>Metazoa</taxon>
        <taxon>Ecdysozoa</taxon>
        <taxon>Nematoda</taxon>
        <taxon>Chromadorea</taxon>
        <taxon>Rhabditida</taxon>
        <taxon>Rhabditina</taxon>
        <taxon>Rhabditomorpha</taxon>
        <taxon>Strongyloidea</taxon>
        <taxon>Strongylidae</taxon>
        <taxon>Cylicocyclus</taxon>
    </lineage>
</organism>
<keyword evidence="5 11" id="KW-0256">Endoplasmic reticulum</keyword>
<evidence type="ECO:0000259" key="13">
    <source>
        <dbReference type="Pfam" id="PF04810"/>
    </source>
</evidence>
<evidence type="ECO:0000259" key="14">
    <source>
        <dbReference type="Pfam" id="PF04811"/>
    </source>
</evidence>
<feature type="domain" description="Gelsolin-like" evidence="12">
    <location>
        <begin position="701"/>
        <end position="787"/>
    </location>
</feature>
<evidence type="ECO:0000256" key="2">
    <source>
        <dbReference type="ARBA" id="ARBA00009210"/>
    </source>
</evidence>
<dbReference type="InterPro" id="IPR036180">
    <property type="entry name" value="Gelsolin-like_dom_sf"/>
</dbReference>
<evidence type="ECO:0000256" key="7">
    <source>
        <dbReference type="ARBA" id="ARBA00022892"/>
    </source>
</evidence>
<dbReference type="AlphaFoldDB" id="A0AA36GE14"/>
<sequence length="832" mass="91988">MNSAFIACRTEKHKSELKGSMATWEEYLATQQSVDGVQFTWNLWPHSRVDAQRLVVPVSCFFTPLKERPADQPQQPPLEYDPVLCQKASCKAILNPLCFVDFRAKTWVCPFCNQRNPFPAHYAAIAEDNRPPELYPQFTTIEYTLKKATTMPPIFMFVVDTCITSDELKALKESLQTALSLLPADAMVGIITYGRMVQLHELNVQGISRSFVFKGTKEVAQKQLKDILAINVGGSARVAHPSGQANAQGAPAGAPMNAMGGVRPGPGPMPGAPNAAYPGGPAAPVGAPGAPQHFNKFLQPISECDESINDIIDQISVDRWPVPQGHRPLRATGAALAVAVTLLEQCFPNTGARIMTFVGGACTYGPGAVVGEELKTPIRSWHTIKEDNAIFMKKATKFYDSLASRAVKNGHAIDIYSCALDQTGLLEMKNLYHSTGGNVVMGDSFNSSLFKQTYQRAFDKDANGQLKMGFNATMEVKTGNGLRIEGVLGCCASGNVRNACVSDTEMGIGGTCQWKFCSLTSRSTLCVQFEISAQHGSAIPQGARGMVQFVTQYQHADGRKRIRVTTTCRSWADMATQQPNIAYGFDQEAGAVAIARLASWRATNENDTPEALRWLDRTLIRLCQKFGEYAKDDPNSFRLSDKFSLFPQFMFHLRRSQFLQVFNNSPDETAYYRHILFSENVLESTTMIQPVLFSYSFSGPPEPVLLDTSSILPDRILLMDDYFHVLIYHGQTIAAWKKMNYHEDPQYATFKQLLEAPVSDATAILQERWPMPRYIVTEYEGSQARFLLSKVNPSLTHNNPYASEGGAPVFTDDVSLQVFMEHLKKLASSSST</sequence>
<dbReference type="Pfam" id="PF04810">
    <property type="entry name" value="zf-Sec23_Sec24"/>
    <property type="match status" value="1"/>
</dbReference>
<dbReference type="GO" id="GO:0005789">
    <property type="term" value="C:endoplasmic reticulum membrane"/>
    <property type="evidence" value="ECO:0007669"/>
    <property type="project" value="UniProtKB-SubCell"/>
</dbReference>
<dbReference type="SUPFAM" id="SSF82919">
    <property type="entry name" value="Zn-finger domain of Sec23/24"/>
    <property type="match status" value="1"/>
</dbReference>
<keyword evidence="8 11" id="KW-0653">Protein transport</keyword>
<dbReference type="FunFam" id="3.40.20.10:FF:000003">
    <property type="entry name" value="Protein transport protein SEC23"/>
    <property type="match status" value="1"/>
</dbReference>
<evidence type="ECO:0000313" key="17">
    <source>
        <dbReference type="EMBL" id="CAJ0590767.1"/>
    </source>
</evidence>
<dbReference type="Gene3D" id="2.60.40.1670">
    <property type="entry name" value="beta-sandwich domain of Sec23/24"/>
    <property type="match status" value="1"/>
</dbReference>
<dbReference type="SUPFAM" id="SSF81811">
    <property type="entry name" value="Helical domain of Sec23/24"/>
    <property type="match status" value="1"/>
</dbReference>
<dbReference type="FunFam" id="2.60.40.1670:FF:000006">
    <property type="entry name" value="Protein transport protein SEC23"/>
    <property type="match status" value="1"/>
</dbReference>
<dbReference type="Gene3D" id="1.20.120.730">
    <property type="entry name" value="Sec23/Sec24 helical domain"/>
    <property type="match status" value="1"/>
</dbReference>
<keyword evidence="3 11" id="KW-0813">Transport</keyword>
<protein>
    <recommendedName>
        <fullName evidence="11">Protein transport protein SEC23</fullName>
    </recommendedName>
</protein>
<evidence type="ECO:0000256" key="3">
    <source>
        <dbReference type="ARBA" id="ARBA00022448"/>
    </source>
</evidence>
<evidence type="ECO:0000256" key="4">
    <source>
        <dbReference type="ARBA" id="ARBA00022723"/>
    </source>
</evidence>
<comment type="subcellular location">
    <subcellularLocation>
        <location evidence="1">Cytoplasm</location>
        <location evidence="1">Cytosol</location>
    </subcellularLocation>
    <subcellularLocation>
        <location evidence="11">Cytoplasmic vesicle</location>
        <location evidence="11">COPII-coated vesicle membrane</location>
        <topology evidence="11">Peripheral membrane protein</topology>
        <orientation evidence="11">Cytoplasmic side</orientation>
    </subcellularLocation>
    <subcellularLocation>
        <location evidence="11">Endoplasmic reticulum membrane</location>
        <topology evidence="11">Peripheral membrane protein</topology>
        <orientation evidence="11">Cytoplasmic side</orientation>
    </subcellularLocation>
</comment>
<keyword evidence="7 11" id="KW-0931">ER-Golgi transport</keyword>
<evidence type="ECO:0000259" key="12">
    <source>
        <dbReference type="Pfam" id="PF00626"/>
    </source>
</evidence>
<dbReference type="GO" id="GO:0006886">
    <property type="term" value="P:intracellular protein transport"/>
    <property type="evidence" value="ECO:0007669"/>
    <property type="project" value="InterPro"/>
</dbReference>
<dbReference type="InterPro" id="IPR036465">
    <property type="entry name" value="vWFA_dom_sf"/>
</dbReference>
<dbReference type="InterPro" id="IPR006896">
    <property type="entry name" value="Sec23/24_trunk_dom"/>
</dbReference>
<dbReference type="GO" id="GO:0008270">
    <property type="term" value="F:zinc ion binding"/>
    <property type="evidence" value="ECO:0007669"/>
    <property type="project" value="InterPro"/>
</dbReference>
<dbReference type="FunFam" id="2.30.30.380:FF:000001">
    <property type="entry name" value="Protein transport protein SEC23"/>
    <property type="match status" value="1"/>
</dbReference>
<name>A0AA36GE14_CYLNA</name>
<dbReference type="InterPro" id="IPR012990">
    <property type="entry name" value="Beta-sandwich_Sec23_24"/>
</dbReference>
<dbReference type="InterPro" id="IPR037550">
    <property type="entry name" value="Sec23_C"/>
</dbReference>
<dbReference type="CDD" id="cd11287">
    <property type="entry name" value="Sec23_C"/>
    <property type="match status" value="1"/>
</dbReference>